<dbReference type="AlphaFoldDB" id="Q7M1J2"/>
<feature type="non-terminal residue" evidence="1">
    <location>
        <position position="1"/>
    </location>
</feature>
<proteinExistence type="predicted"/>
<evidence type="ECO:0000313" key="1">
    <source>
        <dbReference type="PIR" id="PD0006"/>
    </source>
</evidence>
<sequence length="30" mass="3431">TMLKYKIAVFVQKANDIEAKLNYNKIDGSD</sequence>
<name>Q7M1J2_SPIOL</name>
<organism evidence="1">
    <name type="scientific">Spinacia oleracea</name>
    <name type="common">Spinach</name>
    <dbReference type="NCBI Taxonomy" id="3562"/>
    <lineage>
        <taxon>Eukaryota</taxon>
        <taxon>Viridiplantae</taxon>
        <taxon>Streptophyta</taxon>
        <taxon>Embryophyta</taxon>
        <taxon>Tracheophyta</taxon>
        <taxon>Spermatophyta</taxon>
        <taxon>Magnoliopsida</taxon>
        <taxon>eudicotyledons</taxon>
        <taxon>Gunneridae</taxon>
        <taxon>Pentapetalae</taxon>
        <taxon>Caryophyllales</taxon>
        <taxon>Chenopodiaceae</taxon>
        <taxon>Chenopodioideae</taxon>
        <taxon>Anserineae</taxon>
        <taxon>Spinacia</taxon>
    </lineage>
</organism>
<accession>Q7M1J2</accession>
<feature type="non-terminal residue" evidence="1">
    <location>
        <position position="30"/>
    </location>
</feature>
<protein>
    <submittedName>
        <fullName evidence="1">Cysteine synthase isozyme</fullName>
        <ecNumber evidence="1">4.2.99.8</ecNumber>
    </submittedName>
</protein>
<dbReference type="EC" id="4.2.99.8" evidence="1"/>
<dbReference type="PIR" id="PD0006">
    <property type="entry name" value="PD0006"/>
</dbReference>
<reference evidence="1" key="1">
    <citation type="journal article" date="1998" name="Biosci. Biotechnol. Biochem.">
        <title>Purification and characterization of a novel cysteine synthase isozyme from spinach hydrated seeds.</title>
        <authorList>
            <person name="Yamaguchi T."/>
            <person name="Zhu X."/>
            <person name="Masada M."/>
        </authorList>
    </citation>
    <scope>NUCLEOTIDE SEQUENCE</scope>
</reference>